<evidence type="ECO:0000313" key="3">
    <source>
        <dbReference type="EMBL" id="MBB5808036.1"/>
    </source>
</evidence>
<protein>
    <recommendedName>
        <fullName evidence="5">Secreted protein</fullName>
    </recommendedName>
</protein>
<evidence type="ECO:0000256" key="1">
    <source>
        <dbReference type="SAM" id="Phobius"/>
    </source>
</evidence>
<feature type="signal peptide" evidence="2">
    <location>
        <begin position="1"/>
        <end position="29"/>
    </location>
</feature>
<comment type="caution">
    <text evidence="3">The sequence shown here is derived from an EMBL/GenBank/DDBJ whole genome shotgun (WGS) entry which is preliminary data.</text>
</comment>
<keyword evidence="4" id="KW-1185">Reference proteome</keyword>
<reference evidence="3 4" key="1">
    <citation type="submission" date="2020-08" db="EMBL/GenBank/DDBJ databases">
        <title>Sequencing the genomes of 1000 actinobacteria strains.</title>
        <authorList>
            <person name="Klenk H.-P."/>
        </authorList>
    </citation>
    <scope>NUCLEOTIDE SEQUENCE [LARGE SCALE GENOMIC DNA]</scope>
    <source>
        <strain evidence="3 4">DSM 45486</strain>
    </source>
</reference>
<evidence type="ECO:0008006" key="5">
    <source>
        <dbReference type="Google" id="ProtNLM"/>
    </source>
</evidence>
<organism evidence="3 4">
    <name type="scientific">Saccharothrix ecbatanensis</name>
    <dbReference type="NCBI Taxonomy" id="1105145"/>
    <lineage>
        <taxon>Bacteria</taxon>
        <taxon>Bacillati</taxon>
        <taxon>Actinomycetota</taxon>
        <taxon>Actinomycetes</taxon>
        <taxon>Pseudonocardiales</taxon>
        <taxon>Pseudonocardiaceae</taxon>
        <taxon>Saccharothrix</taxon>
    </lineage>
</organism>
<accession>A0A7W9HTR5</accession>
<evidence type="ECO:0000313" key="4">
    <source>
        <dbReference type="Proteomes" id="UP000552097"/>
    </source>
</evidence>
<dbReference type="NCBIfam" id="NF040603">
    <property type="entry name" value="choice_anch_P"/>
    <property type="match status" value="1"/>
</dbReference>
<dbReference type="InterPro" id="IPR006311">
    <property type="entry name" value="TAT_signal"/>
</dbReference>
<dbReference type="RefSeq" id="WP_184928001.1">
    <property type="nucleotide sequence ID" value="NZ_JACHMO010000001.1"/>
</dbReference>
<keyword evidence="2" id="KW-0732">Signal</keyword>
<evidence type="ECO:0000256" key="2">
    <source>
        <dbReference type="SAM" id="SignalP"/>
    </source>
</evidence>
<keyword evidence="1" id="KW-1133">Transmembrane helix</keyword>
<keyword evidence="1" id="KW-0472">Membrane</keyword>
<feature type="transmembrane region" description="Helical" evidence="1">
    <location>
        <begin position="229"/>
        <end position="248"/>
    </location>
</feature>
<dbReference type="Proteomes" id="UP000552097">
    <property type="component" value="Unassembled WGS sequence"/>
</dbReference>
<sequence length="257" mass="25648">MRVRMTRRAAVAGLVAVAALVVGAAPASAAPGDASAYGVKLDLSLLGSDAVSAGPFAAADANGPTSNTFVGVDLPDILRTGVINASASRNDDTGGVHSRASTADVRLDLLQSITGGVSAELVEAECDATQTGVTGKSKLVGLDLGRLGTVDTEPAPNTTVDVDLLGVDIAKIVFNEQIRNADGSLTVNAIHITLLGGVLGSIGTGDLVVSSATCGPAGLPIPMASGEGLWIGLGLLALFGIPVAAVALRRRHDLRAV</sequence>
<feature type="chain" id="PRO_5030904901" description="Secreted protein" evidence="2">
    <location>
        <begin position="30"/>
        <end position="257"/>
    </location>
</feature>
<name>A0A7W9HTR5_9PSEU</name>
<dbReference type="EMBL" id="JACHMO010000001">
    <property type="protein sequence ID" value="MBB5808036.1"/>
    <property type="molecule type" value="Genomic_DNA"/>
</dbReference>
<gene>
    <name evidence="3" type="ORF">F4560_007804</name>
</gene>
<dbReference type="AlphaFoldDB" id="A0A7W9HTR5"/>
<keyword evidence="1" id="KW-0812">Transmembrane</keyword>
<proteinExistence type="predicted"/>
<dbReference type="PROSITE" id="PS51318">
    <property type="entry name" value="TAT"/>
    <property type="match status" value="1"/>
</dbReference>